<evidence type="ECO:0000256" key="5">
    <source>
        <dbReference type="ARBA" id="ARBA00022692"/>
    </source>
</evidence>
<comment type="catalytic activity">
    <reaction evidence="1">
        <text>ATP = 3',5'-cyclic AMP + diphosphate</text>
        <dbReference type="Rhea" id="RHEA:15389"/>
        <dbReference type="ChEBI" id="CHEBI:30616"/>
        <dbReference type="ChEBI" id="CHEBI:33019"/>
        <dbReference type="ChEBI" id="CHEBI:58165"/>
        <dbReference type="EC" id="4.6.1.1"/>
    </reaction>
</comment>
<evidence type="ECO:0000256" key="14">
    <source>
        <dbReference type="ARBA" id="ARBA00032597"/>
    </source>
</evidence>
<evidence type="ECO:0000259" key="20">
    <source>
        <dbReference type="PROSITE" id="PS50885"/>
    </source>
</evidence>
<evidence type="ECO:0000256" key="8">
    <source>
        <dbReference type="ARBA" id="ARBA00022840"/>
    </source>
</evidence>
<dbReference type="PROSITE" id="PS00452">
    <property type="entry name" value="GUANYLATE_CYCLASE_1"/>
    <property type="match status" value="1"/>
</dbReference>
<dbReference type="EC" id="4.6.1.1" evidence="3"/>
<dbReference type="Pfam" id="PF05228">
    <property type="entry name" value="CHASE4"/>
    <property type="match status" value="1"/>
</dbReference>
<dbReference type="InterPro" id="IPR001054">
    <property type="entry name" value="A/G_cyclase"/>
</dbReference>
<evidence type="ECO:0000256" key="18">
    <source>
        <dbReference type="SAM" id="Phobius"/>
    </source>
</evidence>
<name>A9CZ99_HOEPD</name>
<dbReference type="PANTHER" id="PTHR11920:SF335">
    <property type="entry name" value="GUANYLATE CYCLASE"/>
    <property type="match status" value="1"/>
</dbReference>
<evidence type="ECO:0000256" key="1">
    <source>
        <dbReference type="ARBA" id="ARBA00001593"/>
    </source>
</evidence>
<evidence type="ECO:0000256" key="15">
    <source>
        <dbReference type="ARBA" id="ARBA00032637"/>
    </source>
</evidence>
<keyword evidence="8" id="KW-0067">ATP-binding</keyword>
<feature type="transmembrane region" description="Helical" evidence="18">
    <location>
        <begin position="281"/>
        <end position="303"/>
    </location>
</feature>
<dbReference type="GO" id="GO:0005886">
    <property type="term" value="C:plasma membrane"/>
    <property type="evidence" value="ECO:0007669"/>
    <property type="project" value="UniProtKB-ARBA"/>
</dbReference>
<dbReference type="SUPFAM" id="SSF158472">
    <property type="entry name" value="HAMP domain-like"/>
    <property type="match status" value="1"/>
</dbReference>
<comment type="similarity">
    <text evidence="17">Belongs to the adenylyl cyclase class-4/guanylyl cyclase family.</text>
</comment>
<keyword evidence="9" id="KW-0460">Magnesium</keyword>
<dbReference type="GO" id="GO:0004016">
    <property type="term" value="F:adenylate cyclase activity"/>
    <property type="evidence" value="ECO:0007669"/>
    <property type="project" value="UniProtKB-EC"/>
</dbReference>
<dbReference type="Pfam" id="PF00672">
    <property type="entry name" value="HAMP"/>
    <property type="match status" value="1"/>
</dbReference>
<keyword evidence="11" id="KW-0115">cAMP biosynthesis</keyword>
<dbReference type="InterPro" id="IPR003660">
    <property type="entry name" value="HAMP_dom"/>
</dbReference>
<dbReference type="PANTHER" id="PTHR11920">
    <property type="entry name" value="GUANYLYL CYCLASE"/>
    <property type="match status" value="1"/>
</dbReference>
<evidence type="ECO:0000256" key="11">
    <source>
        <dbReference type="ARBA" id="ARBA00022998"/>
    </source>
</evidence>
<dbReference type="InterPro" id="IPR050401">
    <property type="entry name" value="Cyclic_nucleotide_synthase"/>
</dbReference>
<dbReference type="GO" id="GO:0005524">
    <property type="term" value="F:ATP binding"/>
    <property type="evidence" value="ECO:0007669"/>
    <property type="project" value="UniProtKB-KW"/>
</dbReference>
<dbReference type="SMART" id="SM00044">
    <property type="entry name" value="CYCc"/>
    <property type="match status" value="1"/>
</dbReference>
<reference evidence="21 22" key="2">
    <citation type="submission" date="2012-06" db="EMBL/GenBank/DDBJ databases">
        <authorList>
            <person name="Fiebig A."/>
        </authorList>
    </citation>
    <scope>NUCLEOTIDE SEQUENCE [LARGE SCALE GENOMIC DNA]</scope>
    <source>
        <strain evidence="21 22">DFL-43</strain>
    </source>
</reference>
<dbReference type="Gene3D" id="6.10.340.10">
    <property type="match status" value="1"/>
</dbReference>
<dbReference type="CDD" id="cd07302">
    <property type="entry name" value="CHD"/>
    <property type="match status" value="1"/>
</dbReference>
<dbReference type="PROSITE" id="PS50125">
    <property type="entry name" value="GUANYLATE_CYCLASE_2"/>
    <property type="match status" value="1"/>
</dbReference>
<dbReference type="HOGENOM" id="CLU_466039_0_0_5"/>
<organism evidence="21 22">
    <name type="scientific">Hoeflea phototrophica (strain DSM 17068 / NCIMB 14078 / DFL-43)</name>
    <dbReference type="NCBI Taxonomy" id="411684"/>
    <lineage>
        <taxon>Bacteria</taxon>
        <taxon>Pseudomonadati</taxon>
        <taxon>Pseudomonadota</taxon>
        <taxon>Alphaproteobacteria</taxon>
        <taxon>Hyphomicrobiales</taxon>
        <taxon>Rhizobiaceae</taxon>
        <taxon>Hoeflea</taxon>
    </lineage>
</organism>
<dbReference type="EMBL" id="ABIA03000002">
    <property type="protein sequence ID" value="EDQ34730.1"/>
    <property type="molecule type" value="Genomic_DNA"/>
</dbReference>
<evidence type="ECO:0000256" key="16">
    <source>
        <dbReference type="ARBA" id="ARBA00064436"/>
    </source>
</evidence>
<dbReference type="PROSITE" id="PS50885">
    <property type="entry name" value="HAMP"/>
    <property type="match status" value="1"/>
</dbReference>
<dbReference type="OrthoDB" id="315417at2"/>
<keyword evidence="10 18" id="KW-1133">Transmembrane helix</keyword>
<dbReference type="Gene3D" id="3.30.70.1230">
    <property type="entry name" value="Nucleotide cyclase"/>
    <property type="match status" value="1"/>
</dbReference>
<evidence type="ECO:0000313" key="22">
    <source>
        <dbReference type="Proteomes" id="UP000004291"/>
    </source>
</evidence>
<dbReference type="AlphaFoldDB" id="A9CZ99"/>
<evidence type="ECO:0000259" key="19">
    <source>
        <dbReference type="PROSITE" id="PS50125"/>
    </source>
</evidence>
<dbReference type="InterPro" id="IPR029787">
    <property type="entry name" value="Nucleotide_cyclase"/>
</dbReference>
<proteinExistence type="inferred from homology"/>
<keyword evidence="13 17" id="KW-0456">Lyase</keyword>
<accession>A9CZ99</accession>
<feature type="transmembrane region" description="Helical" evidence="18">
    <location>
        <begin position="7"/>
        <end position="26"/>
    </location>
</feature>
<evidence type="ECO:0000256" key="12">
    <source>
        <dbReference type="ARBA" id="ARBA00023136"/>
    </source>
</evidence>
<dbReference type="FunFam" id="3.30.70.1230:FF:000033">
    <property type="entry name" value="Adenylate cyclase"/>
    <property type="match status" value="1"/>
</dbReference>
<dbReference type="CDD" id="cd06225">
    <property type="entry name" value="HAMP"/>
    <property type="match status" value="1"/>
</dbReference>
<dbReference type="RefSeq" id="WP_007195991.1">
    <property type="nucleotide sequence ID" value="NZ_CM002917.1"/>
</dbReference>
<comment type="subunit">
    <text evidence="16">Homodimer. Can also exist as monomer.</text>
</comment>
<evidence type="ECO:0000256" key="3">
    <source>
        <dbReference type="ARBA" id="ARBA00012201"/>
    </source>
</evidence>
<evidence type="ECO:0000256" key="17">
    <source>
        <dbReference type="RuleBase" id="RU000405"/>
    </source>
</evidence>
<sequence length="573" mass="63012">MDLRQKTFALILTTFVVSAIALLYFASSITLAGYQTIEREKANQDLQRLEKVFVADLMRRFATLEDFSSWDDTYDFVETGDPDYVESNFTSATFSVPGIEFVVIVDPLGQTVHASAHGVPDDMAAPVLAGLSEALNVEGDLFEEHPSEYGLITIASSTLMIAMAPILRSNDSGPPRGVMLAGKMLDDQEINNLSLKTQLNINYENLALTDPGDVSEAGFQPSIQEMTADGLSLLRPPHLIHPVNDERLAGYILMPDITGNPILLWSVLIPRDIYQRGKDSLNVLLLALVAIGVVLTLCILLLLERLVLRRVARLGDQVTDIGQKDDPSMRVHVDGKDELGRLGTTVNWMLNQLQLSRQKVVEEHERAESLLLNILPTRIAEQLKTTSEPIADSHSGVSVLFADLAGFTPLSARMDPVELVSMLNSIFSQFDELTQDLQLEKIKTIGDAYMVAAGLPEPRTDHAQAIADMALGMIKATETFSEQHSVPLQIRVGINSGVVVAGVIGKKKFIYDLWGDTVNIASRMESSGETGMIQVTESTYLELKDMFVLEERGLIDIKGRGKMRTYILKGRAG</sequence>
<keyword evidence="22" id="KW-1185">Reference proteome</keyword>
<gene>
    <name evidence="21" type="ORF">HPDFL43_00995</name>
</gene>
<feature type="domain" description="HAMP" evidence="20">
    <location>
        <begin position="305"/>
        <end position="358"/>
    </location>
</feature>
<dbReference type="Proteomes" id="UP000004291">
    <property type="component" value="Chromosome"/>
</dbReference>
<evidence type="ECO:0000256" key="7">
    <source>
        <dbReference type="ARBA" id="ARBA00022741"/>
    </source>
</evidence>
<keyword evidence="6" id="KW-0479">Metal-binding</keyword>
<dbReference type="SMART" id="SM00304">
    <property type="entry name" value="HAMP"/>
    <property type="match status" value="1"/>
</dbReference>
<dbReference type="SUPFAM" id="SSF55073">
    <property type="entry name" value="Nucleotide cyclase"/>
    <property type="match status" value="1"/>
</dbReference>
<evidence type="ECO:0000256" key="6">
    <source>
        <dbReference type="ARBA" id="ARBA00022723"/>
    </source>
</evidence>
<evidence type="ECO:0000256" key="4">
    <source>
        <dbReference type="ARBA" id="ARBA00021420"/>
    </source>
</evidence>
<evidence type="ECO:0000313" key="21">
    <source>
        <dbReference type="EMBL" id="EDQ34730.1"/>
    </source>
</evidence>
<keyword evidence="5 18" id="KW-0812">Transmembrane</keyword>
<dbReference type="GO" id="GO:0046872">
    <property type="term" value="F:metal ion binding"/>
    <property type="evidence" value="ECO:0007669"/>
    <property type="project" value="UniProtKB-KW"/>
</dbReference>
<dbReference type="GO" id="GO:0006171">
    <property type="term" value="P:cAMP biosynthetic process"/>
    <property type="evidence" value="ECO:0007669"/>
    <property type="project" value="UniProtKB-KW"/>
</dbReference>
<keyword evidence="12 18" id="KW-0472">Membrane</keyword>
<dbReference type="InterPro" id="IPR018297">
    <property type="entry name" value="A/G_cyclase_CS"/>
</dbReference>
<dbReference type="eggNOG" id="COG3322">
    <property type="taxonomic scope" value="Bacteria"/>
</dbReference>
<dbReference type="STRING" id="411684.HPDFL43_00995"/>
<dbReference type="Pfam" id="PF00211">
    <property type="entry name" value="Guanylate_cyc"/>
    <property type="match status" value="1"/>
</dbReference>
<evidence type="ECO:0000256" key="9">
    <source>
        <dbReference type="ARBA" id="ARBA00022842"/>
    </source>
</evidence>
<comment type="subcellular location">
    <subcellularLocation>
        <location evidence="2">Membrane</location>
    </subcellularLocation>
</comment>
<dbReference type="InterPro" id="IPR007892">
    <property type="entry name" value="CHASE4"/>
</dbReference>
<protein>
    <recommendedName>
        <fullName evidence="4">Adenylate cyclase</fullName>
        <ecNumber evidence="3">4.6.1.1</ecNumber>
    </recommendedName>
    <alternativeName>
        <fullName evidence="14">ATP pyrophosphate-lyase</fullName>
    </alternativeName>
    <alternativeName>
        <fullName evidence="15">Adenylyl cyclase</fullName>
    </alternativeName>
</protein>
<evidence type="ECO:0000256" key="2">
    <source>
        <dbReference type="ARBA" id="ARBA00004370"/>
    </source>
</evidence>
<comment type="caution">
    <text evidence="21">The sequence shown here is derived from an EMBL/GenBank/DDBJ whole genome shotgun (WGS) entry which is preliminary data.</text>
</comment>
<reference evidence="21 22" key="1">
    <citation type="submission" date="2007-10" db="EMBL/GenBank/DDBJ databases">
        <authorList>
            <person name="Wagner-Dobler I."/>
            <person name="Ferriera S."/>
            <person name="Johnson J."/>
            <person name="Kravitz S."/>
            <person name="Beeson K."/>
            <person name="Sutton G."/>
            <person name="Rogers Y.-H."/>
            <person name="Friedman R."/>
            <person name="Frazier M."/>
            <person name="Venter J.C."/>
        </authorList>
    </citation>
    <scope>NUCLEOTIDE SEQUENCE [LARGE SCALE GENOMIC DNA]</scope>
    <source>
        <strain evidence="21 22">DFL-43</strain>
    </source>
</reference>
<keyword evidence="7" id="KW-0547">Nucleotide-binding</keyword>
<dbReference type="GO" id="GO:0035556">
    <property type="term" value="P:intracellular signal transduction"/>
    <property type="evidence" value="ECO:0007669"/>
    <property type="project" value="InterPro"/>
</dbReference>
<dbReference type="eggNOG" id="COG2114">
    <property type="taxonomic scope" value="Bacteria"/>
</dbReference>
<feature type="domain" description="Guanylate cyclase" evidence="19">
    <location>
        <begin position="398"/>
        <end position="525"/>
    </location>
</feature>
<evidence type="ECO:0000256" key="10">
    <source>
        <dbReference type="ARBA" id="ARBA00022989"/>
    </source>
</evidence>
<evidence type="ECO:0000256" key="13">
    <source>
        <dbReference type="ARBA" id="ARBA00023239"/>
    </source>
</evidence>